<name>A0A248KAQ0_SALBN</name>
<protein>
    <submittedName>
        <fullName evidence="1">Phosphate starvation-inducible protein PhoH</fullName>
    </submittedName>
</protein>
<dbReference type="AlphaFoldDB" id="A0A248KAQ0"/>
<keyword evidence="2" id="KW-1185">Reference proteome</keyword>
<dbReference type="RefSeq" id="WP_000245491.1">
    <property type="nucleotide sequence ID" value="NZ_CP022120.1"/>
</dbReference>
<proteinExistence type="predicted"/>
<gene>
    <name evidence="1" type="ORF">LFZ56_13160</name>
</gene>
<evidence type="ECO:0000313" key="2">
    <source>
        <dbReference type="Proteomes" id="UP000197991"/>
    </source>
</evidence>
<sequence length="98" mass="11620">MVMSTIGHIFYSSYNTLYGRFLSGGRLVTLKYLIFSIIPRIPDVIVGARSHVWRRFKKQAKAYKEANPQMCVRIIAFNKTRVMYTYNSRCYPWEDKKQ</sequence>
<dbReference type="EMBL" id="CP022120">
    <property type="protein sequence ID" value="ASG55152.1"/>
    <property type="molecule type" value="Genomic_DNA"/>
</dbReference>
<dbReference type="Proteomes" id="UP000197991">
    <property type="component" value="Chromosome"/>
</dbReference>
<dbReference type="GeneID" id="44983204"/>
<accession>A0A248KAQ0</accession>
<evidence type="ECO:0000313" key="1">
    <source>
        <dbReference type="EMBL" id="ASG55152.1"/>
    </source>
</evidence>
<reference evidence="1 2" key="1">
    <citation type="submission" date="2017-06" db="EMBL/GenBank/DDBJ databases">
        <title>Salmonella reference genomes for public health.</title>
        <authorList>
            <person name="Robertson J."/>
            <person name="Yoshida C."/>
            <person name="Gurnik S."/>
            <person name="Nash J."/>
        </authorList>
    </citation>
    <scope>NUCLEOTIDE SEQUENCE [LARGE SCALE GENOMIC DNA]</scope>
    <source>
        <strain evidence="1 2">SA19983605</strain>
    </source>
</reference>
<organism evidence="1 2">
    <name type="scientific">Salmonella bongori serovar 66:z41:- str. SA19983605</name>
    <dbReference type="NCBI Taxonomy" id="1243617"/>
    <lineage>
        <taxon>Bacteria</taxon>
        <taxon>Pseudomonadati</taxon>
        <taxon>Pseudomonadota</taxon>
        <taxon>Gammaproteobacteria</taxon>
        <taxon>Enterobacterales</taxon>
        <taxon>Enterobacteriaceae</taxon>
        <taxon>Salmonella</taxon>
    </lineage>
</organism>